<keyword evidence="1" id="KW-1133">Transmembrane helix</keyword>
<dbReference type="RefSeq" id="WP_168671355.1">
    <property type="nucleotide sequence ID" value="NZ_JAAVTK010000001.1"/>
</dbReference>
<accession>A0ABX1HBU5</accession>
<feature type="transmembrane region" description="Helical" evidence="1">
    <location>
        <begin position="91"/>
        <end position="111"/>
    </location>
</feature>
<evidence type="ECO:0000256" key="1">
    <source>
        <dbReference type="SAM" id="Phobius"/>
    </source>
</evidence>
<dbReference type="Proteomes" id="UP000717634">
    <property type="component" value="Unassembled WGS sequence"/>
</dbReference>
<dbReference type="Pfam" id="PF01757">
    <property type="entry name" value="Acyl_transf_3"/>
    <property type="match status" value="1"/>
</dbReference>
<dbReference type="EMBL" id="JAAVTK010000001">
    <property type="protein sequence ID" value="NKI87703.1"/>
    <property type="molecule type" value="Genomic_DNA"/>
</dbReference>
<comment type="caution">
    <text evidence="3">The sequence shown here is derived from an EMBL/GenBank/DDBJ whole genome shotgun (WGS) entry which is preliminary data.</text>
</comment>
<sequence length="358" mass="40816">MVPLSLPANRPRLGNLDYLRGLSATSIMIYHYTTWSTGELSAQSFLGRIGIYGVAIFYILSGLTLAYAYNNRLSFSKTSLGDFFKKRLFRILPLLWLATLLSIALSKKIPAIADILLNLSGLFGFFKWNTYFATGAWSIGNELVFYSLFPILLIGMNKNRYLQGIITFFILSCHILFTFRIINPNELLAKQWHLYTNPFNQIFFFYAGILLYKLFSNTILKKYTGIGIGLTGLCILLFYPSSTINVDLVTGINRVFFTLSCCLICLSFYKSQYLLPQLLDTWLAFLGRASYSIYLLHPIVYAVAKAFFKILSKHSFVLPEGLLLAVSIIATLFTSYFVHKYFEVRFIRIGAKSYLSKE</sequence>
<keyword evidence="1" id="KW-0472">Membrane</keyword>
<keyword evidence="4" id="KW-1185">Reference proteome</keyword>
<feature type="transmembrane region" description="Helical" evidence="1">
    <location>
        <begin position="194"/>
        <end position="215"/>
    </location>
</feature>
<feature type="transmembrane region" description="Helical" evidence="1">
    <location>
        <begin position="131"/>
        <end position="154"/>
    </location>
</feature>
<dbReference type="InterPro" id="IPR002656">
    <property type="entry name" value="Acyl_transf_3_dom"/>
</dbReference>
<dbReference type="InterPro" id="IPR050879">
    <property type="entry name" value="Acyltransferase_3"/>
</dbReference>
<evidence type="ECO:0000259" key="2">
    <source>
        <dbReference type="Pfam" id="PF01757"/>
    </source>
</evidence>
<protein>
    <submittedName>
        <fullName evidence="3">Peptidoglycan/LPS O-acetylase OafA/YrhL</fullName>
    </submittedName>
</protein>
<reference evidence="3 4" key="1">
    <citation type="submission" date="2020-03" db="EMBL/GenBank/DDBJ databases">
        <title>Genomic Encyclopedia of Type Strains, Phase IV (KMG-V): Genome sequencing to study the core and pangenomes of soil and plant-associated prokaryotes.</title>
        <authorList>
            <person name="Whitman W."/>
        </authorList>
    </citation>
    <scope>NUCLEOTIDE SEQUENCE [LARGE SCALE GENOMIC DNA]</scope>
    <source>
        <strain evidence="3 4">1B</strain>
    </source>
</reference>
<proteinExistence type="predicted"/>
<feature type="transmembrane region" description="Helical" evidence="1">
    <location>
        <begin position="316"/>
        <end position="338"/>
    </location>
</feature>
<feature type="transmembrane region" description="Helical" evidence="1">
    <location>
        <begin position="281"/>
        <end position="304"/>
    </location>
</feature>
<gene>
    <name evidence="3" type="ORF">HBN54_000282</name>
</gene>
<keyword evidence="1" id="KW-0812">Transmembrane</keyword>
<feature type="transmembrane region" description="Helical" evidence="1">
    <location>
        <begin position="222"/>
        <end position="239"/>
    </location>
</feature>
<feature type="transmembrane region" description="Helical" evidence="1">
    <location>
        <begin position="49"/>
        <end position="70"/>
    </location>
</feature>
<feature type="domain" description="Acyltransferase 3" evidence="2">
    <location>
        <begin position="15"/>
        <end position="338"/>
    </location>
</feature>
<evidence type="ECO:0000313" key="3">
    <source>
        <dbReference type="EMBL" id="NKI87703.1"/>
    </source>
</evidence>
<feature type="transmembrane region" description="Helical" evidence="1">
    <location>
        <begin position="161"/>
        <end position="182"/>
    </location>
</feature>
<name>A0ABX1HBU5_9BACT</name>
<feature type="transmembrane region" description="Helical" evidence="1">
    <location>
        <begin position="251"/>
        <end position="269"/>
    </location>
</feature>
<dbReference type="PANTHER" id="PTHR23028">
    <property type="entry name" value="ACETYLTRANSFERASE"/>
    <property type="match status" value="1"/>
</dbReference>
<evidence type="ECO:0000313" key="4">
    <source>
        <dbReference type="Proteomes" id="UP000717634"/>
    </source>
</evidence>
<organism evidence="3 4">
    <name type="scientific">Hymenobacter artigasi</name>
    <dbReference type="NCBI Taxonomy" id="2719616"/>
    <lineage>
        <taxon>Bacteria</taxon>
        <taxon>Pseudomonadati</taxon>
        <taxon>Bacteroidota</taxon>
        <taxon>Cytophagia</taxon>
        <taxon>Cytophagales</taxon>
        <taxon>Hymenobacteraceae</taxon>
        <taxon>Hymenobacter</taxon>
    </lineage>
</organism>